<organism evidence="2 3">
    <name type="scientific">Bombyx mandarina</name>
    <name type="common">Wild silk moth</name>
    <name type="synonym">Wild silkworm</name>
    <dbReference type="NCBI Taxonomy" id="7092"/>
    <lineage>
        <taxon>Eukaryota</taxon>
        <taxon>Metazoa</taxon>
        <taxon>Ecdysozoa</taxon>
        <taxon>Arthropoda</taxon>
        <taxon>Hexapoda</taxon>
        <taxon>Insecta</taxon>
        <taxon>Pterygota</taxon>
        <taxon>Neoptera</taxon>
        <taxon>Endopterygota</taxon>
        <taxon>Lepidoptera</taxon>
        <taxon>Glossata</taxon>
        <taxon>Ditrysia</taxon>
        <taxon>Bombycoidea</taxon>
        <taxon>Bombycidae</taxon>
        <taxon>Bombycinae</taxon>
        <taxon>Bombyx</taxon>
    </lineage>
</organism>
<keyword evidence="1" id="KW-1133">Transmembrane helix</keyword>
<proteinExistence type="predicted"/>
<dbReference type="Pfam" id="PF06585">
    <property type="entry name" value="JHBP"/>
    <property type="match status" value="1"/>
</dbReference>
<dbReference type="Proteomes" id="UP000504629">
    <property type="component" value="Unplaced"/>
</dbReference>
<dbReference type="OrthoDB" id="7457915at2759"/>
<name>A0A6J2JXU8_BOMMA</name>
<reference evidence="3" key="1">
    <citation type="submission" date="2025-08" db="UniProtKB">
        <authorList>
            <consortium name="RefSeq"/>
        </authorList>
    </citation>
    <scope>IDENTIFICATION</scope>
    <source>
        <tissue evidence="3">Silk gland</tissue>
    </source>
</reference>
<sequence>MDSSNTRSAFLQHCASNIYLTNFISLPHYSCRFIATKMALTYIFLFGLIVFGDAAFVDTLGKCSLKDEECTKSLINNALNEISSTGIPELDIPPVDPIALKNVSVTVLGLVDITLLEGQAKGVKTCKFSSLKIDLEKEIGAYEFTCDIDIEGKYKVFSESPLIKNLLGGTTVHGEGNGKVQLEKLQINMKFPVYAQKRDDGEIYMKCDYSKIKYDYQILGKTKFYADNLFLGEQEASKLVTTFLNENWKFVMDTFGRSFFDKAMDIFYSYTSKFFGTVPAKHYLTDDFTSIAKP</sequence>
<dbReference type="AlphaFoldDB" id="A0A6J2JXU8"/>
<dbReference type="GO" id="GO:0005615">
    <property type="term" value="C:extracellular space"/>
    <property type="evidence" value="ECO:0007669"/>
    <property type="project" value="TreeGrafter"/>
</dbReference>
<gene>
    <name evidence="3" type="primary">LOC114245621</name>
</gene>
<dbReference type="GeneID" id="114245621"/>
<dbReference type="PANTHER" id="PTHR11008:SF32">
    <property type="entry name" value="CIRCADIAN CLOCK-CONTROLLED PROTEIN DAYWAKE-RELATED"/>
    <property type="match status" value="1"/>
</dbReference>
<keyword evidence="1" id="KW-0472">Membrane</keyword>
<feature type="transmembrane region" description="Helical" evidence="1">
    <location>
        <begin position="39"/>
        <end position="57"/>
    </location>
</feature>
<evidence type="ECO:0000313" key="2">
    <source>
        <dbReference type="Proteomes" id="UP000504629"/>
    </source>
</evidence>
<dbReference type="SMART" id="SM00700">
    <property type="entry name" value="JHBP"/>
    <property type="match status" value="1"/>
</dbReference>
<evidence type="ECO:0000313" key="3">
    <source>
        <dbReference type="RefSeq" id="XP_028033657.1"/>
    </source>
</evidence>
<protein>
    <submittedName>
        <fullName evidence="3">Uncharacterized protein LOC114245621</fullName>
    </submittedName>
</protein>
<dbReference type="Gene3D" id="3.15.10.30">
    <property type="entry name" value="Haemolymph juvenile hormone binding protein"/>
    <property type="match status" value="1"/>
</dbReference>
<keyword evidence="2" id="KW-1185">Reference proteome</keyword>
<dbReference type="RefSeq" id="XP_028033657.1">
    <property type="nucleotide sequence ID" value="XM_028177856.1"/>
</dbReference>
<evidence type="ECO:0000256" key="1">
    <source>
        <dbReference type="SAM" id="Phobius"/>
    </source>
</evidence>
<dbReference type="InterPro" id="IPR010562">
    <property type="entry name" value="Haemolymph_juvenile_hormone-bd"/>
</dbReference>
<dbReference type="InterPro" id="IPR038606">
    <property type="entry name" value="To_sf"/>
</dbReference>
<dbReference type="PANTHER" id="PTHR11008">
    <property type="entry name" value="PROTEIN TAKEOUT-LIKE PROTEIN"/>
    <property type="match status" value="1"/>
</dbReference>
<accession>A0A6J2JXU8</accession>
<dbReference type="CTD" id="692494"/>
<keyword evidence="1" id="KW-0812">Transmembrane</keyword>
<dbReference type="KEGG" id="bman:114245621"/>